<comment type="catalytic activity">
    <reaction evidence="11">
        <text>tRNA(Ile) + L-isoleucine + ATP = L-isoleucyl-tRNA(Ile) + AMP + diphosphate</text>
        <dbReference type="Rhea" id="RHEA:11060"/>
        <dbReference type="Rhea" id="RHEA-COMP:9666"/>
        <dbReference type="Rhea" id="RHEA-COMP:9695"/>
        <dbReference type="ChEBI" id="CHEBI:30616"/>
        <dbReference type="ChEBI" id="CHEBI:33019"/>
        <dbReference type="ChEBI" id="CHEBI:58045"/>
        <dbReference type="ChEBI" id="CHEBI:78442"/>
        <dbReference type="ChEBI" id="CHEBI:78528"/>
        <dbReference type="ChEBI" id="CHEBI:456215"/>
        <dbReference type="EC" id="6.1.1.5"/>
    </reaction>
</comment>
<dbReference type="eggNOG" id="KOG0434">
    <property type="taxonomic scope" value="Eukaryota"/>
</dbReference>
<dbReference type="Pfam" id="PF19302">
    <property type="entry name" value="DUF5915"/>
    <property type="match status" value="1"/>
</dbReference>
<evidence type="ECO:0000313" key="18">
    <source>
        <dbReference type="Proteomes" id="UP000002605"/>
    </source>
</evidence>
<evidence type="ECO:0000313" key="16">
    <source>
        <dbReference type="CGD" id="CAL0000166848"/>
    </source>
</evidence>
<comment type="subcellular location">
    <subcellularLocation>
        <location evidence="1">Cytoplasm</location>
    </subcellularLocation>
</comment>
<dbReference type="InterPro" id="IPR001412">
    <property type="entry name" value="aa-tRNA-synth_I_CS"/>
</dbReference>
<dbReference type="HOGENOM" id="CLU_001493_1_1_1"/>
<evidence type="ECO:0000256" key="1">
    <source>
        <dbReference type="ARBA" id="ARBA00004496"/>
    </source>
</evidence>
<comment type="similarity">
    <text evidence="2 13">Belongs to the class-I aminoacyl-tRNA synthetase family.</text>
</comment>
<evidence type="ECO:0000256" key="11">
    <source>
        <dbReference type="ARBA" id="ARBA00048359"/>
    </source>
</evidence>
<accession>B9WJE8</accession>
<dbReference type="CDD" id="cd07961">
    <property type="entry name" value="Anticodon_Ia_Ile_ABEc"/>
    <property type="match status" value="1"/>
</dbReference>
<keyword evidence="18" id="KW-1185">Reference proteome</keyword>
<keyword evidence="4" id="KW-0963">Cytoplasm</keyword>
<dbReference type="Gene3D" id="3.40.50.620">
    <property type="entry name" value="HUPs"/>
    <property type="match status" value="2"/>
</dbReference>
<dbReference type="HAMAP" id="MF_02003">
    <property type="entry name" value="Ile_tRNA_synth_type2"/>
    <property type="match status" value="1"/>
</dbReference>
<keyword evidence="6 13" id="KW-0547">Nucleotide-binding</keyword>
<evidence type="ECO:0000259" key="14">
    <source>
        <dbReference type="Pfam" id="PF00133"/>
    </source>
</evidence>
<protein>
    <recommendedName>
        <fullName evidence="12">Isoleucine--tRNA ligase, cytoplasmic</fullName>
        <ecNumber evidence="3">6.1.1.5</ecNumber>
    </recommendedName>
    <alternativeName>
        <fullName evidence="10">Isoleucyl-tRNA synthetase</fullName>
    </alternativeName>
</protein>
<evidence type="ECO:0000256" key="7">
    <source>
        <dbReference type="ARBA" id="ARBA00022840"/>
    </source>
</evidence>
<keyword evidence="7 13" id="KW-0067">ATP-binding</keyword>
<dbReference type="FunFam" id="1.10.730.10:FF:000004">
    <property type="entry name" value="Isoleucyl-tRNA synthetase, cytoplasmic"/>
    <property type="match status" value="1"/>
</dbReference>
<dbReference type="Pfam" id="PF00133">
    <property type="entry name" value="tRNA-synt_1"/>
    <property type="match status" value="1"/>
</dbReference>
<dbReference type="InterPro" id="IPR002301">
    <property type="entry name" value="Ile-tRNA-ligase"/>
</dbReference>
<dbReference type="InterPro" id="IPR002300">
    <property type="entry name" value="aa-tRNA-synth_Ia"/>
</dbReference>
<dbReference type="GeneID" id="8048661"/>
<dbReference type="EC" id="6.1.1.5" evidence="3"/>
<evidence type="ECO:0000256" key="5">
    <source>
        <dbReference type="ARBA" id="ARBA00022598"/>
    </source>
</evidence>
<dbReference type="FunFam" id="3.40.50.620:FF:000023">
    <property type="entry name" value="Isoleucyl-tRNA synthetase,cytoplasmic"/>
    <property type="match status" value="1"/>
</dbReference>
<dbReference type="NCBIfam" id="TIGR00392">
    <property type="entry name" value="ileS"/>
    <property type="match status" value="1"/>
</dbReference>
<dbReference type="GO" id="GO:0005737">
    <property type="term" value="C:cytoplasm"/>
    <property type="evidence" value="ECO:0007669"/>
    <property type="project" value="UniProtKB-SubCell"/>
</dbReference>
<dbReference type="CDD" id="cd00818">
    <property type="entry name" value="IleRS_core"/>
    <property type="match status" value="1"/>
</dbReference>
<dbReference type="GO" id="GO:0000049">
    <property type="term" value="F:tRNA binding"/>
    <property type="evidence" value="ECO:0007669"/>
    <property type="project" value="InterPro"/>
</dbReference>
<evidence type="ECO:0000313" key="17">
    <source>
        <dbReference type="EMBL" id="CAX41371.1"/>
    </source>
</evidence>
<evidence type="ECO:0000256" key="10">
    <source>
        <dbReference type="ARBA" id="ARBA00032665"/>
    </source>
</evidence>
<dbReference type="PROSITE" id="PS00178">
    <property type="entry name" value="AA_TRNA_LIGASE_I"/>
    <property type="match status" value="1"/>
</dbReference>
<evidence type="ECO:0000256" key="2">
    <source>
        <dbReference type="ARBA" id="ARBA00005594"/>
    </source>
</evidence>
<evidence type="ECO:0000256" key="3">
    <source>
        <dbReference type="ARBA" id="ARBA00013165"/>
    </source>
</evidence>
<dbReference type="InterPro" id="IPR033709">
    <property type="entry name" value="Anticodon_Ile_ABEc"/>
</dbReference>
<keyword evidence="8 13" id="KW-0648">Protein biosynthesis</keyword>
<feature type="domain" description="Methionyl/Valyl/Leucyl/Isoleucyl-tRNA synthetase anticodon-binding" evidence="15">
    <location>
        <begin position="780"/>
        <end position="945"/>
    </location>
</feature>
<dbReference type="GO" id="GO:0004822">
    <property type="term" value="F:isoleucine-tRNA ligase activity"/>
    <property type="evidence" value="ECO:0007669"/>
    <property type="project" value="UniProtKB-EC"/>
</dbReference>
<keyword evidence="5 13" id="KW-0436">Ligase</keyword>
<dbReference type="EMBL" id="FM992693">
    <property type="protein sequence ID" value="CAX41371.1"/>
    <property type="molecule type" value="Genomic_DNA"/>
</dbReference>
<dbReference type="Pfam" id="PF08264">
    <property type="entry name" value="Anticodon_1"/>
    <property type="match status" value="1"/>
</dbReference>
<dbReference type="VEuPathDB" id="FungiDB:CD36_65370"/>
<dbReference type="InterPro" id="IPR023586">
    <property type="entry name" value="Ile-tRNA-ligase_type2"/>
</dbReference>
<dbReference type="PANTHER" id="PTHR42780:SF1">
    <property type="entry name" value="ISOLEUCINE--TRNA LIGASE, CYTOPLASMIC"/>
    <property type="match status" value="1"/>
</dbReference>
<dbReference type="AlphaFoldDB" id="B9WJE8"/>
<evidence type="ECO:0000256" key="8">
    <source>
        <dbReference type="ARBA" id="ARBA00022917"/>
    </source>
</evidence>
<proteinExistence type="inferred from homology"/>
<dbReference type="CGD" id="CAL0000166848">
    <property type="gene designation" value="Cd36_65370"/>
</dbReference>
<dbReference type="FunFam" id="3.40.50.620:FF:000050">
    <property type="entry name" value="Isoleucyl-tRNA synthetase,cytoplasmic"/>
    <property type="match status" value="1"/>
</dbReference>
<dbReference type="SUPFAM" id="SSF47323">
    <property type="entry name" value="Anticodon-binding domain of a subclass of class I aminoacyl-tRNA synthetases"/>
    <property type="match status" value="1"/>
</dbReference>
<reference evidence="17 18" key="1">
    <citation type="journal article" date="2009" name="Genome Res.">
        <title>Comparative genomics of the fungal pathogens Candida dubliniensis and Candida albicans.</title>
        <authorList>
            <person name="Jackson A.P."/>
            <person name="Gamble J.A."/>
            <person name="Yeomans T."/>
            <person name="Moran G.P."/>
            <person name="Saunders D."/>
            <person name="Harris D."/>
            <person name="Aslett M."/>
            <person name="Barrell J.F."/>
            <person name="Butler G."/>
            <person name="Citiulo F."/>
            <person name="Coleman D.C."/>
            <person name="de Groot P.W.J."/>
            <person name="Goodwin T.J."/>
            <person name="Quail M.A."/>
            <person name="McQuillan J."/>
            <person name="Munro C.A."/>
            <person name="Pain A."/>
            <person name="Poulter R.T."/>
            <person name="Rajandream M.A."/>
            <person name="Renauld H."/>
            <person name="Spiering M.J."/>
            <person name="Tivey A."/>
            <person name="Gow N.A.R."/>
            <person name="Barrell B."/>
            <person name="Sullivan D.J."/>
            <person name="Berriman M."/>
        </authorList>
    </citation>
    <scope>NUCLEOTIDE SEQUENCE [LARGE SCALE GENOMIC DNA]</scope>
    <source>
        <strain evidence="18">CD36 / ATCC MYA-646 / CBS 7987 / NCPF 3949 / NRRL Y-17841</strain>
    </source>
</reference>
<dbReference type="InterPro" id="IPR013155">
    <property type="entry name" value="M/V/L/I-tRNA-synth_anticd-bd"/>
</dbReference>
<evidence type="ECO:0000259" key="15">
    <source>
        <dbReference type="Pfam" id="PF08264"/>
    </source>
</evidence>
<dbReference type="Proteomes" id="UP000002605">
    <property type="component" value="Chromosome 6"/>
</dbReference>
<evidence type="ECO:0000256" key="13">
    <source>
        <dbReference type="RuleBase" id="RU363035"/>
    </source>
</evidence>
<evidence type="ECO:0000256" key="9">
    <source>
        <dbReference type="ARBA" id="ARBA00023146"/>
    </source>
</evidence>
<evidence type="ECO:0000256" key="4">
    <source>
        <dbReference type="ARBA" id="ARBA00022490"/>
    </source>
</evidence>
<feature type="domain" description="Aminoacyl-tRNA synthetase class Ia" evidence="14">
    <location>
        <begin position="104"/>
        <end position="727"/>
    </location>
</feature>
<dbReference type="KEGG" id="cdu:CD36_65370"/>
<dbReference type="OrthoDB" id="1706657at2759"/>
<keyword evidence="9 13" id="KW-0030">Aminoacyl-tRNA synthetase</keyword>
<dbReference type="InterPro" id="IPR014729">
    <property type="entry name" value="Rossmann-like_a/b/a_fold"/>
</dbReference>
<dbReference type="InterPro" id="IPR009008">
    <property type="entry name" value="Val/Leu/Ile-tRNA-synth_edit"/>
</dbReference>
<dbReference type="PRINTS" id="PR00984">
    <property type="entry name" value="TRNASYNTHILE"/>
</dbReference>
<evidence type="ECO:0000256" key="12">
    <source>
        <dbReference type="ARBA" id="ARBA00069879"/>
    </source>
</evidence>
<sequence>MESGPPDNATATFFGTVPPNNLSSDFRNTTLPIAILCVPLSDEDESRSCGLTICVTTKPEKKKKKKKNKQKIFPSISHLSNYTNMSSNNTPQGVFSFPKEEEAVIKHWDEVNAFQRTLELTEDLPPFAFFDGPPFATGTPHYGHILASTVKDIIPRYATMNGYHVERRFGWDTHGLPVEHEIDKKLNITSKEDVYAMGIDKYNAECRAIVMRYADEWRRTIKRLGRWIDMDNDYKTLYPEFMESVWWAFKELFNKDAVYRGLRVMPYSTACTTPLSNFEAQQNYKDVNDPALTISFPLLDDEDTCLVAWTTTPWTLPANLALAVNPKFEYVKIFDEEKKKNFILLESLISTLYKKPKSAKFKVVEKILGKDLVGLKYKPLFNYFYEDFKDTGFRVIPADYVTNDSGTGIVHQAPSYGEEDFNSTKAAGVITEKKLPISIVDDSGRMESNVPEFAGMYFKDADKAIIKKLSEEGRILVNTQVKHSYPFCWRSDTPLMYRTVPAWFVRIGEVIPEMLDNVEKTNWVPSNIKDKRFSNWIANARDWNISRNRYWGTPIPLWVSDDFEEMVCVGSIQELRDLSGRDDITDIHRESIDSITIPSKKGKGQLKRIEEVFDCWFESGSMPYASKHYPFENEKKFLDAFPANFISEGLDQTRGWFYTLTVLGTHLFKTAPYQNVIVTGIVLAADGKKMSKRLKNYPDPTLVLEKYGADALRLYLINSPVLRAETLKFKEEGVKEIVSSVLLPWYNSYKFLKDAADLFKKDNGKDFVYDGSLHSTNVMDRWLLASIQSLIKFIHEEMTGYRLYTVVPRLLHFIDDLTNWYIRFNRRRIKGYAADDVEDTQKGLNTLAEALLTLSRAMAPFTPYLADGIYQRIKVYFKQEDLEKFAINSKNVDLRSVHFLSYPSVRQELFDEKIEIAVARMQKVIDMARNIREKKMISLKTPLSELVVLSADADLLKDIDSLKGYISDELNVRNVVITSDEAKYCVEYSCVADWPVLGKKLKSDAKKVKAALPKVSSEEVQRFAECGRITVDGIDLVTEDLQVQRGLPASKAEEGQEFRSHQDVLIILDVNLHPELESEGLARELINRIQRLRKKAGLNTTDDVQVQYHVVKDTIDLPKVIKDNEELLLKSTKYPIEELKDAQDSANIITDEEQTINDTVFNLRLLKI</sequence>
<gene>
    <name evidence="16" type="ordered locus">Cd36_65370</name>
    <name evidence="17" type="ORF">CD36_65370</name>
</gene>
<dbReference type="InterPro" id="IPR009080">
    <property type="entry name" value="tRNAsynth_Ia_anticodon-bd"/>
</dbReference>
<dbReference type="GO" id="GO:0002161">
    <property type="term" value="F:aminoacyl-tRNA deacylase activity"/>
    <property type="evidence" value="ECO:0007669"/>
    <property type="project" value="InterPro"/>
</dbReference>
<name>B9WJE8_CANDC</name>
<evidence type="ECO:0000256" key="6">
    <source>
        <dbReference type="ARBA" id="ARBA00022741"/>
    </source>
</evidence>
<dbReference type="PANTHER" id="PTHR42780">
    <property type="entry name" value="SOLEUCYL-TRNA SYNTHETASE"/>
    <property type="match status" value="1"/>
</dbReference>
<dbReference type="Gene3D" id="1.10.730.10">
    <property type="entry name" value="Isoleucyl-tRNA Synthetase, Domain 1"/>
    <property type="match status" value="1"/>
</dbReference>
<dbReference type="SUPFAM" id="SSF52374">
    <property type="entry name" value="Nucleotidylyl transferase"/>
    <property type="match status" value="1"/>
</dbReference>
<organism evidence="17 18">
    <name type="scientific">Candida dubliniensis (strain CD36 / ATCC MYA-646 / CBS 7987 / NCPF 3949 / NRRL Y-17841)</name>
    <name type="common">Yeast</name>
    <dbReference type="NCBI Taxonomy" id="573826"/>
    <lineage>
        <taxon>Eukaryota</taxon>
        <taxon>Fungi</taxon>
        <taxon>Dikarya</taxon>
        <taxon>Ascomycota</taxon>
        <taxon>Saccharomycotina</taxon>
        <taxon>Pichiomycetes</taxon>
        <taxon>Debaryomycetaceae</taxon>
        <taxon>Candida/Lodderomyces clade</taxon>
        <taxon>Candida</taxon>
    </lineage>
</organism>
<dbReference type="RefSeq" id="XP_002421210.1">
    <property type="nucleotide sequence ID" value="XM_002421165.1"/>
</dbReference>
<dbReference type="GO" id="GO:0006428">
    <property type="term" value="P:isoleucyl-tRNA aminoacylation"/>
    <property type="evidence" value="ECO:0007669"/>
    <property type="project" value="InterPro"/>
</dbReference>
<dbReference type="GO" id="GO:0005524">
    <property type="term" value="F:ATP binding"/>
    <property type="evidence" value="ECO:0007669"/>
    <property type="project" value="UniProtKB-KW"/>
</dbReference>
<dbReference type="SUPFAM" id="SSF50677">
    <property type="entry name" value="ValRS/IleRS/LeuRS editing domain"/>
    <property type="match status" value="1"/>
</dbReference>